<dbReference type="AlphaFoldDB" id="A0ABC9A424"/>
<proteinExistence type="predicted"/>
<keyword evidence="2" id="KW-0732">Signal</keyword>
<feature type="signal peptide" evidence="2">
    <location>
        <begin position="1"/>
        <end position="38"/>
    </location>
</feature>
<dbReference type="EMBL" id="OZ075112">
    <property type="protein sequence ID" value="CAL4971560.1"/>
    <property type="molecule type" value="Genomic_DNA"/>
</dbReference>
<evidence type="ECO:0000256" key="1">
    <source>
        <dbReference type="SAM" id="MobiDB-lite"/>
    </source>
</evidence>
<feature type="region of interest" description="Disordered" evidence="1">
    <location>
        <begin position="34"/>
        <end position="58"/>
    </location>
</feature>
<feature type="chain" id="PRO_5044778227" evidence="2">
    <location>
        <begin position="39"/>
        <end position="99"/>
    </location>
</feature>
<feature type="region of interest" description="Disordered" evidence="1">
    <location>
        <begin position="79"/>
        <end position="99"/>
    </location>
</feature>
<protein>
    <submittedName>
        <fullName evidence="3">Uncharacterized protein</fullName>
    </submittedName>
</protein>
<dbReference type="Proteomes" id="UP001497457">
    <property type="component" value="Chromosome 2b"/>
</dbReference>
<evidence type="ECO:0000313" key="3">
    <source>
        <dbReference type="EMBL" id="CAL4971560.1"/>
    </source>
</evidence>
<evidence type="ECO:0000256" key="2">
    <source>
        <dbReference type="SAM" id="SignalP"/>
    </source>
</evidence>
<gene>
    <name evidence="3" type="ORF">URODEC1_LOCUS50742</name>
</gene>
<keyword evidence="4" id="KW-1185">Reference proteome</keyword>
<organism evidence="3 4">
    <name type="scientific">Urochloa decumbens</name>
    <dbReference type="NCBI Taxonomy" id="240449"/>
    <lineage>
        <taxon>Eukaryota</taxon>
        <taxon>Viridiplantae</taxon>
        <taxon>Streptophyta</taxon>
        <taxon>Embryophyta</taxon>
        <taxon>Tracheophyta</taxon>
        <taxon>Spermatophyta</taxon>
        <taxon>Magnoliopsida</taxon>
        <taxon>Liliopsida</taxon>
        <taxon>Poales</taxon>
        <taxon>Poaceae</taxon>
        <taxon>PACMAD clade</taxon>
        <taxon>Panicoideae</taxon>
        <taxon>Panicodae</taxon>
        <taxon>Paniceae</taxon>
        <taxon>Melinidinae</taxon>
        <taxon>Urochloa</taxon>
    </lineage>
</organism>
<sequence>MAAAAARSTPSASVPAPRLAAAVLLLLVLASTPCGGGARPLREGVGSDGTATSRARASPALDVDRWAASGSAATAAAHRVATVGGGAPTPPSGPSQNHN</sequence>
<accession>A0ABC9A424</accession>
<reference evidence="3" key="1">
    <citation type="submission" date="2024-10" db="EMBL/GenBank/DDBJ databases">
        <authorList>
            <person name="Ryan C."/>
        </authorList>
    </citation>
    <scope>NUCLEOTIDE SEQUENCE [LARGE SCALE GENOMIC DNA]</scope>
</reference>
<evidence type="ECO:0000313" key="4">
    <source>
        <dbReference type="Proteomes" id="UP001497457"/>
    </source>
</evidence>
<name>A0ABC9A424_9POAL</name>